<keyword evidence="5" id="KW-1185">Reference proteome</keyword>
<comment type="similarity">
    <text evidence="1">Belongs to the PPR family. P subfamily.</text>
</comment>
<dbReference type="OrthoDB" id="185373at2759"/>
<dbReference type="InterPro" id="IPR011990">
    <property type="entry name" value="TPR-like_helical_dom_sf"/>
</dbReference>
<evidence type="ECO:0000256" key="3">
    <source>
        <dbReference type="PROSITE-ProRule" id="PRU00708"/>
    </source>
</evidence>
<evidence type="ECO:0000313" key="4">
    <source>
        <dbReference type="EMBL" id="KAD3067608.1"/>
    </source>
</evidence>
<keyword evidence="2" id="KW-0677">Repeat</keyword>
<dbReference type="AlphaFoldDB" id="A0A5N6M178"/>
<gene>
    <name evidence="4" type="ORF">E3N88_35488</name>
</gene>
<dbReference type="NCBIfam" id="TIGR00756">
    <property type="entry name" value="PPR"/>
    <property type="match status" value="2"/>
</dbReference>
<reference evidence="4 5" key="1">
    <citation type="submission" date="2019-05" db="EMBL/GenBank/DDBJ databases">
        <title>Mikania micrantha, genome provides insights into the molecular mechanism of rapid growth.</title>
        <authorList>
            <person name="Liu B."/>
        </authorList>
    </citation>
    <scope>NUCLEOTIDE SEQUENCE [LARGE SCALE GENOMIC DNA]</scope>
    <source>
        <strain evidence="4">NLD-2019</strain>
        <tissue evidence="4">Leaf</tissue>
    </source>
</reference>
<protein>
    <recommendedName>
        <fullName evidence="6">Pentacotripeptide-repeat region of PRORP domain-containing protein</fullName>
    </recommendedName>
</protein>
<accession>A0A5N6M178</accession>
<dbReference type="Pfam" id="PF01535">
    <property type="entry name" value="PPR"/>
    <property type="match status" value="1"/>
</dbReference>
<dbReference type="EMBL" id="SZYD01000017">
    <property type="protein sequence ID" value="KAD3067608.1"/>
    <property type="molecule type" value="Genomic_DNA"/>
</dbReference>
<dbReference type="Pfam" id="PF13041">
    <property type="entry name" value="PPR_2"/>
    <property type="match status" value="1"/>
</dbReference>
<name>A0A5N6M178_9ASTR</name>
<feature type="repeat" description="PPR" evidence="3">
    <location>
        <begin position="342"/>
        <end position="376"/>
    </location>
</feature>
<proteinExistence type="inferred from homology"/>
<comment type="caution">
    <text evidence="4">The sequence shown here is derived from an EMBL/GenBank/DDBJ whole genome shotgun (WGS) entry which is preliminary data.</text>
</comment>
<dbReference type="InterPro" id="IPR002885">
    <property type="entry name" value="PPR_rpt"/>
</dbReference>
<dbReference type="InterPro" id="IPR050667">
    <property type="entry name" value="PPR-containing_protein"/>
</dbReference>
<evidence type="ECO:0000256" key="1">
    <source>
        <dbReference type="ARBA" id="ARBA00007626"/>
    </source>
</evidence>
<sequence>MLKSLAHCIRTQIPISVTFFFRSSSSSSYRSKYHNYHLRKRRKWPHPVYKARWHEKLSQQHAMQALRHQASSSPINLLSSLVESFALYNCDPTPNSYHFVIKTLIKTSQSHHISSVLNHLEKFEQFETPESILIDLIEFHGVRNEFQKAIEIFFRSPNFRCTPTVDSLNCLISVLCTRKEGLEIVPQVLLKSRLMNIRLEESSFAIFIRALCRYRKPKSAIGLLHHMFDHNFDIDGRSFSLILLTLCQQNDLECDEVMGLLEELKKLGFRLDRTDWGNVIRFLVKKKKGVESLEALSKMKLDGFKPDVICYTMVMDAVISAGDYESADQVFDEMLVMGLDPDINTYNVYMIGLCKQNKFDDGIKLLSSMEELGCKPNMISYNALLCLIMGSTDCWISN</sequence>
<evidence type="ECO:0000256" key="2">
    <source>
        <dbReference type="ARBA" id="ARBA00022737"/>
    </source>
</evidence>
<dbReference type="PANTHER" id="PTHR47939">
    <property type="entry name" value="MEMBRANE-ASSOCIATED SALT-INDUCIBLE PROTEIN-LIKE"/>
    <property type="match status" value="1"/>
</dbReference>
<dbReference type="PROSITE" id="PS51375">
    <property type="entry name" value="PPR"/>
    <property type="match status" value="2"/>
</dbReference>
<dbReference type="Gene3D" id="1.25.40.10">
    <property type="entry name" value="Tetratricopeptide repeat domain"/>
    <property type="match status" value="2"/>
</dbReference>
<organism evidence="4 5">
    <name type="scientific">Mikania micrantha</name>
    <name type="common">bitter vine</name>
    <dbReference type="NCBI Taxonomy" id="192012"/>
    <lineage>
        <taxon>Eukaryota</taxon>
        <taxon>Viridiplantae</taxon>
        <taxon>Streptophyta</taxon>
        <taxon>Embryophyta</taxon>
        <taxon>Tracheophyta</taxon>
        <taxon>Spermatophyta</taxon>
        <taxon>Magnoliopsida</taxon>
        <taxon>eudicotyledons</taxon>
        <taxon>Gunneridae</taxon>
        <taxon>Pentapetalae</taxon>
        <taxon>asterids</taxon>
        <taxon>campanulids</taxon>
        <taxon>Asterales</taxon>
        <taxon>Asteraceae</taxon>
        <taxon>Asteroideae</taxon>
        <taxon>Heliantheae alliance</taxon>
        <taxon>Eupatorieae</taxon>
        <taxon>Mikania</taxon>
    </lineage>
</organism>
<dbReference type="PANTHER" id="PTHR47939:SF8">
    <property type="entry name" value="PENTACOTRIPEPTIDE-REPEAT REGION OF PRORP DOMAIN-CONTAINING PROTEIN"/>
    <property type="match status" value="1"/>
</dbReference>
<evidence type="ECO:0008006" key="6">
    <source>
        <dbReference type="Google" id="ProtNLM"/>
    </source>
</evidence>
<feature type="repeat" description="PPR" evidence="3">
    <location>
        <begin position="307"/>
        <end position="341"/>
    </location>
</feature>
<dbReference type="Proteomes" id="UP000326396">
    <property type="component" value="Linkage Group LG7"/>
</dbReference>
<evidence type="ECO:0000313" key="5">
    <source>
        <dbReference type="Proteomes" id="UP000326396"/>
    </source>
</evidence>